<dbReference type="KEGG" id="epa:110254661"/>
<dbReference type="Proteomes" id="UP000887567">
    <property type="component" value="Unplaced"/>
</dbReference>
<keyword evidence="1" id="KW-0732">Signal</keyword>
<name>A0A913YBV5_EXADI</name>
<evidence type="ECO:0000256" key="1">
    <source>
        <dbReference type="SAM" id="SignalP"/>
    </source>
</evidence>
<evidence type="ECO:0000313" key="2">
    <source>
        <dbReference type="EnsemblMetazoa" id="XP_020917336.1"/>
    </source>
</evidence>
<dbReference type="OMA" id="YFGIPCR"/>
<keyword evidence="3" id="KW-1185">Reference proteome</keyword>
<organism evidence="2 3">
    <name type="scientific">Exaiptasia diaphana</name>
    <name type="common">Tropical sea anemone</name>
    <name type="synonym">Aiptasia pulchella</name>
    <dbReference type="NCBI Taxonomy" id="2652724"/>
    <lineage>
        <taxon>Eukaryota</taxon>
        <taxon>Metazoa</taxon>
        <taxon>Cnidaria</taxon>
        <taxon>Anthozoa</taxon>
        <taxon>Hexacorallia</taxon>
        <taxon>Actiniaria</taxon>
        <taxon>Aiptasiidae</taxon>
        <taxon>Exaiptasia</taxon>
    </lineage>
</organism>
<dbReference type="EnsemblMetazoa" id="XM_021061677.2">
    <property type="protein sequence ID" value="XP_020917336.1"/>
    <property type="gene ID" value="LOC110254661"/>
</dbReference>
<evidence type="ECO:0000313" key="3">
    <source>
        <dbReference type="Proteomes" id="UP000887567"/>
    </source>
</evidence>
<dbReference type="PANTHER" id="PTHR38564">
    <property type="entry name" value="SI:CH73-250A16.5-RELATED"/>
    <property type="match status" value="1"/>
</dbReference>
<dbReference type="GeneID" id="110254661"/>
<reference evidence="2" key="1">
    <citation type="submission" date="2022-11" db="UniProtKB">
        <authorList>
            <consortium name="EnsemblMetazoa"/>
        </authorList>
    </citation>
    <scope>IDENTIFICATION</scope>
</reference>
<feature type="chain" id="PRO_5037356051" evidence="1">
    <location>
        <begin position="24"/>
        <end position="163"/>
    </location>
</feature>
<dbReference type="PANTHER" id="PTHR38564:SF2">
    <property type="entry name" value="WU:FC46H12 PRECURSOR"/>
    <property type="match status" value="1"/>
</dbReference>
<accession>A0A913YBV5</accession>
<dbReference type="RefSeq" id="XP_020917336.1">
    <property type="nucleotide sequence ID" value="XM_021061677.2"/>
</dbReference>
<feature type="signal peptide" evidence="1">
    <location>
        <begin position="1"/>
        <end position="23"/>
    </location>
</feature>
<dbReference type="OrthoDB" id="5946254at2759"/>
<protein>
    <submittedName>
        <fullName evidence="2">Uncharacterized protein</fullName>
    </submittedName>
</protein>
<dbReference type="AlphaFoldDB" id="A0A913YBV5"/>
<sequence length="163" mass="18227">MSSSYSLCLLVLLPLALISSSHEKLHASCKIHWKWSLNCTTVNELIISQIKAWNGEKGCDQGGEKCLYNLKESSPDMIKATHETPKKHYVDDLTFNFTKSSEGCAVEGFSTSEVWYAVLDYGTNYCNLHNLITGSKLDKAAGYVEETSDSICTQYSSRNCDKY</sequence>
<proteinExistence type="predicted"/>